<dbReference type="PANTHER" id="PTHR12308">
    <property type="entry name" value="ANOCTAMIN"/>
    <property type="match status" value="1"/>
</dbReference>
<evidence type="ECO:0000259" key="9">
    <source>
        <dbReference type="Pfam" id="PF04547"/>
    </source>
</evidence>
<dbReference type="AlphaFoldDB" id="A0A0R3T976"/>
<comment type="subcellular location">
    <subcellularLocation>
        <location evidence="1">Cell membrane</location>
        <topology evidence="1">Multi-pass membrane protein</topology>
    </subcellularLocation>
    <subcellularLocation>
        <location evidence="8">Membrane</location>
        <topology evidence="8">Multi-pass membrane protein</topology>
    </subcellularLocation>
</comment>
<evidence type="ECO:0000256" key="3">
    <source>
        <dbReference type="ARBA" id="ARBA00022475"/>
    </source>
</evidence>
<proteinExistence type="inferred from homology"/>
<feature type="transmembrane region" description="Helical" evidence="8">
    <location>
        <begin position="161"/>
        <end position="188"/>
    </location>
</feature>
<evidence type="ECO:0000313" key="12">
    <source>
        <dbReference type="Proteomes" id="UP000278807"/>
    </source>
</evidence>
<evidence type="ECO:0000256" key="5">
    <source>
        <dbReference type="ARBA" id="ARBA00022989"/>
    </source>
</evidence>
<protein>
    <recommendedName>
        <fullName evidence="8">Anoctamin</fullName>
    </recommendedName>
</protein>
<feature type="transmembrane region" description="Helical" evidence="8">
    <location>
        <begin position="346"/>
        <end position="365"/>
    </location>
</feature>
<dbReference type="GO" id="GO:0046983">
    <property type="term" value="F:protein dimerization activity"/>
    <property type="evidence" value="ECO:0007669"/>
    <property type="project" value="InterPro"/>
</dbReference>
<keyword evidence="5 8" id="KW-1133">Transmembrane helix</keyword>
<reference evidence="13" key="1">
    <citation type="submission" date="2017-02" db="UniProtKB">
        <authorList>
            <consortium name="WormBaseParasite"/>
        </authorList>
    </citation>
    <scope>IDENTIFICATION</scope>
</reference>
<evidence type="ECO:0000256" key="4">
    <source>
        <dbReference type="ARBA" id="ARBA00022692"/>
    </source>
</evidence>
<evidence type="ECO:0000256" key="7">
    <source>
        <dbReference type="ARBA" id="ARBA00023180"/>
    </source>
</evidence>
<keyword evidence="7" id="KW-0325">Glycoprotein</keyword>
<dbReference type="InterPro" id="IPR007632">
    <property type="entry name" value="Anoctamin"/>
</dbReference>
<organism evidence="13">
    <name type="scientific">Rodentolepis nana</name>
    <name type="common">Dwarf tapeworm</name>
    <name type="synonym">Hymenolepis nana</name>
    <dbReference type="NCBI Taxonomy" id="102285"/>
    <lineage>
        <taxon>Eukaryota</taxon>
        <taxon>Metazoa</taxon>
        <taxon>Spiralia</taxon>
        <taxon>Lophotrochozoa</taxon>
        <taxon>Platyhelminthes</taxon>
        <taxon>Cestoda</taxon>
        <taxon>Eucestoda</taxon>
        <taxon>Cyclophyllidea</taxon>
        <taxon>Hymenolepididae</taxon>
        <taxon>Rodentolepis</taxon>
    </lineage>
</organism>
<feature type="transmembrane region" description="Helical" evidence="8">
    <location>
        <begin position="307"/>
        <end position="325"/>
    </location>
</feature>
<keyword evidence="12" id="KW-1185">Reference proteome</keyword>
<evidence type="ECO:0000313" key="11">
    <source>
        <dbReference type="EMBL" id="VDN99472.1"/>
    </source>
</evidence>
<dbReference type="WBParaSite" id="HNAJ_0000361501-mRNA-1">
    <property type="protein sequence ID" value="HNAJ_0000361501-mRNA-1"/>
    <property type="gene ID" value="HNAJ_0000361501"/>
</dbReference>
<feature type="transmembrane region" description="Helical" evidence="8">
    <location>
        <begin position="281"/>
        <end position="301"/>
    </location>
</feature>
<dbReference type="PANTHER" id="PTHR12308:SF73">
    <property type="entry name" value="ANOCTAMIN"/>
    <property type="match status" value="1"/>
</dbReference>
<keyword evidence="6 8" id="KW-0472">Membrane</keyword>
<evidence type="ECO:0000256" key="6">
    <source>
        <dbReference type="ARBA" id="ARBA00023136"/>
    </source>
</evidence>
<dbReference type="Pfam" id="PF04547">
    <property type="entry name" value="Anoctamin"/>
    <property type="match status" value="1"/>
</dbReference>
<feature type="transmembrane region" description="Helical" evidence="8">
    <location>
        <begin position="581"/>
        <end position="603"/>
    </location>
</feature>
<dbReference type="OrthoDB" id="296386at2759"/>
<sequence>MSSHQFVNNKPIFAKLHVQWNKLLQVAELLHFQKPIAIGTKTIYESFAISRRSAFKGFSDNEADFFTPTERILAIEYILDHSNFEGFEDDKSDATKEAALLPKTVSIDELRKRGVILALFPLHEPRTQPTRGYLLKEWASPHRICHLQPLDKIREYFGEKVAFTFAWIQFTIWSFLIIFIVALVASAIPPFLPRWPHSIIEEVCSNTSATFILCPTCNGTGCRFKKLKRSCGDLKWTYFFDSPASISLSVALEVLTDLISSLMEDKFSRSKNDFTSVNARFIALGISQVFNGACVCMLSAVSEDISLNMSVFVSLLYRFWITWSTTAECHRTKEQHVRSFLIKSSFMEFVNMYLSIVTGILVRGLNFGYPGGDLTLFQSPDWPVWSGLFGIFYEIYIKCTTIVFIKSAREWIPWNEVKERMPPILGGMATPPPPKKVTAGVNASESYKFCLDNYNLLESGESPLFKRQFDMSSFLLYFFSLNRNVDDSTQGNNGPFSIDKRKWACLIAFGSEFVNKVVYQMYYSPDGSMQGYANFTLSYMEVNSFEVSERDQKLLKGAQYCRYFGYRESPESANPYALSSVFWHILAAKFIFLSVFIVSHHIISKY</sequence>
<feature type="domain" description="Anoctamin transmembrane" evidence="9">
    <location>
        <begin position="291"/>
        <end position="382"/>
    </location>
</feature>
<reference evidence="11 12" key="2">
    <citation type="submission" date="2018-11" db="EMBL/GenBank/DDBJ databases">
        <authorList>
            <consortium name="Pathogen Informatics"/>
        </authorList>
    </citation>
    <scope>NUCLEOTIDE SEQUENCE [LARGE SCALE GENOMIC DNA]</scope>
</reference>
<dbReference type="InterPro" id="IPR032394">
    <property type="entry name" value="Anoct_dimer"/>
</dbReference>
<comment type="caution">
    <text evidence="8">Lacks conserved residue(s) required for the propagation of feature annotation.</text>
</comment>
<accession>A0A0R3T976</accession>
<name>A0A0R3T976_RODNA</name>
<keyword evidence="3" id="KW-1003">Cell membrane</keyword>
<keyword evidence="4 8" id="KW-0812">Transmembrane</keyword>
<feature type="transmembrane region" description="Helical" evidence="8">
    <location>
        <begin position="385"/>
        <end position="405"/>
    </location>
</feature>
<evidence type="ECO:0000256" key="2">
    <source>
        <dbReference type="ARBA" id="ARBA00009671"/>
    </source>
</evidence>
<gene>
    <name evidence="11" type="ORF">HNAJ_LOCUS3613</name>
</gene>
<evidence type="ECO:0000259" key="10">
    <source>
        <dbReference type="Pfam" id="PF16178"/>
    </source>
</evidence>
<evidence type="ECO:0000256" key="1">
    <source>
        <dbReference type="ARBA" id="ARBA00004651"/>
    </source>
</evidence>
<dbReference type="InterPro" id="IPR049452">
    <property type="entry name" value="Anoctamin_TM"/>
</dbReference>
<evidence type="ECO:0000256" key="8">
    <source>
        <dbReference type="RuleBase" id="RU280814"/>
    </source>
</evidence>
<dbReference type="GO" id="GO:0005886">
    <property type="term" value="C:plasma membrane"/>
    <property type="evidence" value="ECO:0007669"/>
    <property type="project" value="UniProtKB-SubCell"/>
</dbReference>
<comment type="similarity">
    <text evidence="2 8">Belongs to the anoctamin family.</text>
</comment>
<dbReference type="Proteomes" id="UP000278807">
    <property type="component" value="Unassembled WGS sequence"/>
</dbReference>
<feature type="domain" description="Anoctamin dimerisation" evidence="10">
    <location>
        <begin position="46"/>
        <end position="150"/>
    </location>
</feature>
<evidence type="ECO:0000313" key="13">
    <source>
        <dbReference type="WBParaSite" id="HNAJ_0000361501-mRNA-1"/>
    </source>
</evidence>
<dbReference type="GO" id="GO:0005254">
    <property type="term" value="F:chloride channel activity"/>
    <property type="evidence" value="ECO:0007669"/>
    <property type="project" value="TreeGrafter"/>
</dbReference>
<dbReference type="EMBL" id="UZAE01002168">
    <property type="protein sequence ID" value="VDN99472.1"/>
    <property type="molecule type" value="Genomic_DNA"/>
</dbReference>
<dbReference type="Pfam" id="PF16178">
    <property type="entry name" value="Anoct_dimer"/>
    <property type="match status" value="1"/>
</dbReference>